<evidence type="ECO:0000256" key="5">
    <source>
        <dbReference type="ARBA" id="ARBA00023136"/>
    </source>
</evidence>
<keyword evidence="3 7" id="KW-1134">Transmembrane beta strand</keyword>
<dbReference type="InterPro" id="IPR041700">
    <property type="entry name" value="OMP_b-brl_3"/>
</dbReference>
<keyword evidence="5 7" id="KW-0472">Membrane</keyword>
<dbReference type="PROSITE" id="PS52016">
    <property type="entry name" value="TONB_DEPENDENT_REC_3"/>
    <property type="match status" value="1"/>
</dbReference>
<dbReference type="GO" id="GO:0009279">
    <property type="term" value="C:cell outer membrane"/>
    <property type="evidence" value="ECO:0007669"/>
    <property type="project" value="UniProtKB-SubCell"/>
</dbReference>
<dbReference type="Gene3D" id="2.170.130.10">
    <property type="entry name" value="TonB-dependent receptor, plug domain"/>
    <property type="match status" value="1"/>
</dbReference>
<evidence type="ECO:0000313" key="11">
    <source>
        <dbReference type="Proteomes" id="UP001225933"/>
    </source>
</evidence>
<evidence type="ECO:0000256" key="6">
    <source>
        <dbReference type="ARBA" id="ARBA00023237"/>
    </source>
</evidence>
<keyword evidence="4 7" id="KW-0812">Transmembrane</keyword>
<dbReference type="SUPFAM" id="SSF56935">
    <property type="entry name" value="Porins"/>
    <property type="match status" value="1"/>
</dbReference>
<dbReference type="SUPFAM" id="SSF49464">
    <property type="entry name" value="Carboxypeptidase regulatory domain-like"/>
    <property type="match status" value="1"/>
</dbReference>
<dbReference type="Pfam" id="PF14905">
    <property type="entry name" value="OMP_b-brl_3"/>
    <property type="match status" value="1"/>
</dbReference>
<dbReference type="Gene3D" id="2.40.170.20">
    <property type="entry name" value="TonB-dependent receptor, beta-barrel domain"/>
    <property type="match status" value="1"/>
</dbReference>
<feature type="domain" description="TonB-dependent receptor plug" evidence="8">
    <location>
        <begin position="124"/>
        <end position="201"/>
    </location>
</feature>
<accession>A0AAJ1VLL4</accession>
<dbReference type="Pfam" id="PF13620">
    <property type="entry name" value="CarboxypepD_reg"/>
    <property type="match status" value="1"/>
</dbReference>
<gene>
    <name evidence="10" type="ORF">QX233_04835</name>
</gene>
<dbReference type="InterPro" id="IPR012910">
    <property type="entry name" value="Plug_dom"/>
</dbReference>
<name>A0AAJ1VLL4_9FLAO</name>
<evidence type="ECO:0000256" key="4">
    <source>
        <dbReference type="ARBA" id="ARBA00022692"/>
    </source>
</evidence>
<comment type="similarity">
    <text evidence="7">Belongs to the TonB-dependent receptor family.</text>
</comment>
<dbReference type="Proteomes" id="UP001225933">
    <property type="component" value="Unassembled WGS sequence"/>
</dbReference>
<evidence type="ECO:0000256" key="2">
    <source>
        <dbReference type="ARBA" id="ARBA00022448"/>
    </source>
</evidence>
<dbReference type="PANTHER" id="PTHR40980">
    <property type="entry name" value="PLUG DOMAIN-CONTAINING PROTEIN"/>
    <property type="match status" value="1"/>
</dbReference>
<evidence type="ECO:0000256" key="7">
    <source>
        <dbReference type="PROSITE-ProRule" id="PRU01360"/>
    </source>
</evidence>
<sequence length="779" mass="90056">MPLFFYSQYKIEGRVLNKEKEPIKNIEIFFSNKSHDKDKKVITNENGSFVTELVKGTYNMVIRDSEYKYFEKVINVDSNMKTADIELQSLSKMIEEVRLTSSPKMAVQKIDRVVFNIENNALANKGNIFESLKMVPGLVLKNDQIAMLGRDAVKVMIDGRMINLSGDDIKNFLKSIPSENIKSVEVISNPSARYEAEGNSGIINLVLKKAKNNSWSNNMTLSQDVAKAKYVLRAASNSFTYQKNKISFLFNLRYDYGDIFVNQRLDTYFSEPYLTDSGQKWNYNQLSGRFLIDYELSSKTKFGVQYLGAVNNNYVDDHLNTTVANSNLIPKYFLNGDGHTHDENNNHLLNFHLDQKLDTIGRKLNIDLDYLSYNTDKGNIILSNKYDTGNNFEGVNFFNRAISDQIINNYSVKFDIDHPGRAVNFSYGGKLTFTNTRYQLNNYDLLANAALQSNQFKFNEDIQALYISGTRKLSDKWELQAGLRAEYTQTKGYSVLINQTDYNKYFQLFPSLFVKYDINNKNNLVLSYARRIQRPSYGQLNPSRFYMNSQASSMGNPYLKPSYVDNVELSHTYRNLTSKMTFNINSNAFDVIFKSNEATKELISTYDNYYRSYGYSLTESYEFKTFSWWKTYVTLFMNYSYSHNIKDYNLLMRNGLEFFGSLNNSFNLNHSKTLTADLNFWYGSPYNRNAYHYSKGNSLDAAISYKTPYKGLNLSFAVYDIFNSSPRMMTSELNGIVQTYVSYSNNRFFRLSVNYTFGNDKISKEERGFGNEDEIGRSR</sequence>
<evidence type="ECO:0000259" key="9">
    <source>
        <dbReference type="Pfam" id="PF14905"/>
    </source>
</evidence>
<keyword evidence="6 7" id="KW-0998">Cell outer membrane</keyword>
<comment type="subcellular location">
    <subcellularLocation>
        <location evidence="1 7">Cell outer membrane</location>
        <topology evidence="1 7">Multi-pass membrane protein</topology>
    </subcellularLocation>
</comment>
<feature type="domain" description="Outer membrane protein beta-barrel" evidence="9">
    <location>
        <begin position="355"/>
        <end position="755"/>
    </location>
</feature>
<evidence type="ECO:0000313" key="10">
    <source>
        <dbReference type="EMBL" id="MDN4011779.1"/>
    </source>
</evidence>
<evidence type="ECO:0000256" key="3">
    <source>
        <dbReference type="ARBA" id="ARBA00022452"/>
    </source>
</evidence>
<organism evidence="10 11">
    <name type="scientific">Chryseobacterium gambrini</name>
    <dbReference type="NCBI Taxonomy" id="373672"/>
    <lineage>
        <taxon>Bacteria</taxon>
        <taxon>Pseudomonadati</taxon>
        <taxon>Bacteroidota</taxon>
        <taxon>Flavobacteriia</taxon>
        <taxon>Flavobacteriales</taxon>
        <taxon>Weeksellaceae</taxon>
        <taxon>Chryseobacterium group</taxon>
        <taxon>Chryseobacterium</taxon>
    </lineage>
</organism>
<reference evidence="10" key="1">
    <citation type="submission" date="2023-06" db="EMBL/GenBank/DDBJ databases">
        <title>Two Chryseobacterium gambrini strains from China.</title>
        <authorList>
            <person name="Zeng J."/>
            <person name="Wu Y."/>
        </authorList>
    </citation>
    <scope>NUCLEOTIDE SEQUENCE</scope>
    <source>
        <strain evidence="10">SQ219</strain>
    </source>
</reference>
<dbReference type="InterPro" id="IPR036942">
    <property type="entry name" value="Beta-barrel_TonB_sf"/>
</dbReference>
<dbReference type="PANTHER" id="PTHR40980:SF4">
    <property type="entry name" value="TONB-DEPENDENT RECEPTOR-LIKE BETA-BARREL DOMAIN-CONTAINING PROTEIN"/>
    <property type="match status" value="1"/>
</dbReference>
<dbReference type="Gene3D" id="2.60.40.1120">
    <property type="entry name" value="Carboxypeptidase-like, regulatory domain"/>
    <property type="match status" value="1"/>
</dbReference>
<dbReference type="RefSeq" id="WP_214591059.1">
    <property type="nucleotide sequence ID" value="NZ_JAUHGV010000004.1"/>
</dbReference>
<keyword evidence="2 7" id="KW-0813">Transport</keyword>
<protein>
    <submittedName>
        <fullName evidence="10">Outer membrane beta-barrel family protein</fullName>
    </submittedName>
</protein>
<evidence type="ECO:0000256" key="1">
    <source>
        <dbReference type="ARBA" id="ARBA00004571"/>
    </source>
</evidence>
<dbReference type="InterPro" id="IPR037066">
    <property type="entry name" value="Plug_dom_sf"/>
</dbReference>
<dbReference type="InterPro" id="IPR039426">
    <property type="entry name" value="TonB-dep_rcpt-like"/>
</dbReference>
<dbReference type="InterPro" id="IPR008969">
    <property type="entry name" value="CarboxyPept-like_regulatory"/>
</dbReference>
<dbReference type="AlphaFoldDB" id="A0AAJ1VLL4"/>
<dbReference type="Pfam" id="PF07715">
    <property type="entry name" value="Plug"/>
    <property type="match status" value="1"/>
</dbReference>
<comment type="caution">
    <text evidence="10">The sequence shown here is derived from an EMBL/GenBank/DDBJ whole genome shotgun (WGS) entry which is preliminary data.</text>
</comment>
<evidence type="ECO:0000259" key="8">
    <source>
        <dbReference type="Pfam" id="PF07715"/>
    </source>
</evidence>
<dbReference type="EMBL" id="JAUHGV010000004">
    <property type="protein sequence ID" value="MDN4011779.1"/>
    <property type="molecule type" value="Genomic_DNA"/>
</dbReference>
<proteinExistence type="inferred from homology"/>